<accession>A0A1R3GG70</accession>
<reference evidence="1 2" key="1">
    <citation type="submission" date="2013-09" db="EMBL/GenBank/DDBJ databases">
        <title>Corchorus capsularis genome sequencing.</title>
        <authorList>
            <person name="Alam M."/>
            <person name="Haque M.S."/>
            <person name="Islam M.S."/>
            <person name="Emdad E.M."/>
            <person name="Islam M.M."/>
            <person name="Ahmed B."/>
            <person name="Halim A."/>
            <person name="Hossen Q.M.M."/>
            <person name="Hossain M.Z."/>
            <person name="Ahmed R."/>
            <person name="Khan M.M."/>
            <person name="Islam R."/>
            <person name="Rashid M.M."/>
            <person name="Khan S.A."/>
            <person name="Rahman M.S."/>
            <person name="Alam M."/>
        </authorList>
    </citation>
    <scope>NUCLEOTIDE SEQUENCE [LARGE SCALE GENOMIC DNA]</scope>
    <source>
        <strain evidence="2">cv. CVL-1</strain>
        <tissue evidence="1">Whole seedling</tissue>
    </source>
</reference>
<dbReference type="EMBL" id="AWWV01014429">
    <property type="protein sequence ID" value="OMO57066.1"/>
    <property type="molecule type" value="Genomic_DNA"/>
</dbReference>
<gene>
    <name evidence="1" type="ORF">CCACVL1_26048</name>
</gene>
<proteinExistence type="predicted"/>
<name>A0A1R3GG70_COCAP</name>
<protein>
    <submittedName>
        <fullName evidence="1">Uncharacterized protein</fullName>
    </submittedName>
</protein>
<dbReference type="AlphaFoldDB" id="A0A1R3GG70"/>
<organism evidence="1 2">
    <name type="scientific">Corchorus capsularis</name>
    <name type="common">Jute</name>
    <dbReference type="NCBI Taxonomy" id="210143"/>
    <lineage>
        <taxon>Eukaryota</taxon>
        <taxon>Viridiplantae</taxon>
        <taxon>Streptophyta</taxon>
        <taxon>Embryophyta</taxon>
        <taxon>Tracheophyta</taxon>
        <taxon>Spermatophyta</taxon>
        <taxon>Magnoliopsida</taxon>
        <taxon>eudicotyledons</taxon>
        <taxon>Gunneridae</taxon>
        <taxon>Pentapetalae</taxon>
        <taxon>rosids</taxon>
        <taxon>malvids</taxon>
        <taxon>Malvales</taxon>
        <taxon>Malvaceae</taxon>
        <taxon>Grewioideae</taxon>
        <taxon>Apeibeae</taxon>
        <taxon>Corchorus</taxon>
    </lineage>
</organism>
<evidence type="ECO:0000313" key="1">
    <source>
        <dbReference type="EMBL" id="OMO57066.1"/>
    </source>
</evidence>
<sequence>MAFRDIIGKTDIIFVLSDFVKLKKQISGKDHGKQTVAQLGLARVVRAEARYG</sequence>
<evidence type="ECO:0000313" key="2">
    <source>
        <dbReference type="Proteomes" id="UP000188268"/>
    </source>
</evidence>
<keyword evidence="2" id="KW-1185">Reference proteome</keyword>
<dbReference type="Proteomes" id="UP000188268">
    <property type="component" value="Unassembled WGS sequence"/>
</dbReference>
<comment type="caution">
    <text evidence="1">The sequence shown here is derived from an EMBL/GenBank/DDBJ whole genome shotgun (WGS) entry which is preliminary data.</text>
</comment>
<dbReference type="Gramene" id="OMO57066">
    <property type="protein sequence ID" value="OMO57066"/>
    <property type="gene ID" value="CCACVL1_26048"/>
</dbReference>